<accession>A0A1G4MJR9</accession>
<dbReference type="PANTHER" id="PTHR11158">
    <property type="entry name" value="MSF1/PX19 RELATED"/>
    <property type="match status" value="1"/>
</dbReference>
<dbReference type="STRING" id="4955.A0A1G4MJR9"/>
<sequence>MRLFENTYEFSYPWEQVTAANWKKYPNEVSTHVVAVDVLRRELHDSGKKLKSERLITVKQSVPKWLLMMVGGTNVSYVREVSVVDLDDKTLTLRSCNLTCANLLRVYETVTYKPNPDDPMRTIFEQEAQITAYASITKLCNKIEEWSVKRFHDNAQKGKKGFDSVLQILSEHWEQRDKYVDDFGNSIVDKVNDTVDDLKITTENLIKETEKKSSILNQYYRQIQSAFSKTA</sequence>
<name>A0A1G4MJR9_LACFM</name>
<reference evidence="2 3" key="1">
    <citation type="submission" date="2016-03" db="EMBL/GenBank/DDBJ databases">
        <authorList>
            <person name="Devillers H."/>
        </authorList>
    </citation>
    <scope>NUCLEOTIDE SEQUENCE [LARGE SCALE GENOMIC DNA]</scope>
    <source>
        <strain evidence="2">CBS 6772</strain>
    </source>
</reference>
<dbReference type="OrthoDB" id="407630at2759"/>
<protein>
    <submittedName>
        <fullName evidence="2">LAFE_0H06436g1_1</fullName>
    </submittedName>
</protein>
<dbReference type="GO" id="GO:0005758">
    <property type="term" value="C:mitochondrial intermembrane space"/>
    <property type="evidence" value="ECO:0007669"/>
    <property type="project" value="InterPro"/>
</dbReference>
<dbReference type="EMBL" id="LT598491">
    <property type="protein sequence ID" value="SCW04123.1"/>
    <property type="molecule type" value="Genomic_DNA"/>
</dbReference>
<keyword evidence="3" id="KW-1185">Reference proteome</keyword>
<dbReference type="PROSITE" id="PS50904">
    <property type="entry name" value="PRELI_MSF1"/>
    <property type="match status" value="1"/>
</dbReference>
<evidence type="ECO:0000259" key="1">
    <source>
        <dbReference type="PROSITE" id="PS50904"/>
    </source>
</evidence>
<dbReference type="Proteomes" id="UP000190831">
    <property type="component" value="Chromosome H"/>
</dbReference>
<dbReference type="AlphaFoldDB" id="A0A1G4MJR9"/>
<feature type="domain" description="PRELI/MSF1" evidence="1">
    <location>
        <begin position="1"/>
        <end position="174"/>
    </location>
</feature>
<gene>
    <name evidence="2" type="ORF">LAFE_0H06436G</name>
</gene>
<dbReference type="OMA" id="YCPWNEK"/>
<evidence type="ECO:0000313" key="3">
    <source>
        <dbReference type="Proteomes" id="UP000190831"/>
    </source>
</evidence>
<dbReference type="InterPro" id="IPR006797">
    <property type="entry name" value="PRELI/MSF1_dom"/>
</dbReference>
<dbReference type="Pfam" id="PF04707">
    <property type="entry name" value="PRELI"/>
    <property type="match status" value="1"/>
</dbReference>
<organism evidence="2 3">
    <name type="scientific">Lachancea fermentati</name>
    <name type="common">Zygosaccharomyces fermentati</name>
    <dbReference type="NCBI Taxonomy" id="4955"/>
    <lineage>
        <taxon>Eukaryota</taxon>
        <taxon>Fungi</taxon>
        <taxon>Dikarya</taxon>
        <taxon>Ascomycota</taxon>
        <taxon>Saccharomycotina</taxon>
        <taxon>Saccharomycetes</taxon>
        <taxon>Saccharomycetales</taxon>
        <taxon>Saccharomycetaceae</taxon>
        <taxon>Lachancea</taxon>
    </lineage>
</organism>
<dbReference type="InterPro" id="IPR037365">
    <property type="entry name" value="Slowmo/Ups"/>
</dbReference>
<proteinExistence type="predicted"/>
<evidence type="ECO:0000313" key="2">
    <source>
        <dbReference type="EMBL" id="SCW04123.1"/>
    </source>
</evidence>